<evidence type="ECO:0000256" key="2">
    <source>
        <dbReference type="SAM" id="Phobius"/>
    </source>
</evidence>
<feature type="compositionally biased region" description="Low complexity" evidence="1">
    <location>
        <begin position="234"/>
        <end position="244"/>
    </location>
</feature>
<sequence length="380" mass="40074">MRIGYYISGAGHIALILFVLFGGMFNSSPEPFEVTEVSVISGAEFEAMMAAAQQPEATTDVAMPTPPAPQEAPPPAESQPDPTPPPPVEPQVTEAPPPDPAPQPAEALPPQPAEVTDAAPVLAPPPQEQVVLAPDNSSRPVPRPAERVAPEPVAAPEPDTRVADTVTEEVVPDAAAETPREETEAGAPEEATTQIVTEAMEKPSAAPTSSIRPRTRPARPDPVAEAPRDPAPQPQQQQAAQPQPSTSDAVNDALRQALEGAGAPSPAAAGQSGPPMTSGERDALRVAVQQCWNVGSLSSEALRTTVVVAVSMSEDGRPMNETLRMLSYDGGSADAARQAFESARRAIIRCGANGFNLPRDKYAQWRDIEMTFNPENMRIR</sequence>
<keyword evidence="2" id="KW-0472">Membrane</keyword>
<evidence type="ECO:0000313" key="3">
    <source>
        <dbReference type="EMBL" id="MFD1193999.1"/>
    </source>
</evidence>
<protein>
    <submittedName>
        <fullName evidence="3">Energy transducer TonB</fullName>
    </submittedName>
</protein>
<feature type="region of interest" description="Disordered" evidence="1">
    <location>
        <begin position="53"/>
        <end position="280"/>
    </location>
</feature>
<dbReference type="Gene3D" id="3.30.1150.10">
    <property type="match status" value="1"/>
</dbReference>
<dbReference type="RefSeq" id="WP_380789349.1">
    <property type="nucleotide sequence ID" value="NZ_JBHTKR010000002.1"/>
</dbReference>
<name>A0ABW3TA34_9RHOB</name>
<accession>A0ABW3TA34</accession>
<gene>
    <name evidence="3" type="ORF">ACFQ3C_04895</name>
</gene>
<proteinExistence type="predicted"/>
<dbReference type="EMBL" id="JBHTKR010000002">
    <property type="protein sequence ID" value="MFD1193999.1"/>
    <property type="molecule type" value="Genomic_DNA"/>
</dbReference>
<comment type="caution">
    <text evidence="3">The sequence shown here is derived from an EMBL/GenBank/DDBJ whole genome shotgun (WGS) entry which is preliminary data.</text>
</comment>
<reference evidence="4" key="1">
    <citation type="journal article" date="2019" name="Int. J. Syst. Evol. Microbiol.">
        <title>The Global Catalogue of Microorganisms (GCM) 10K type strain sequencing project: providing services to taxonomists for standard genome sequencing and annotation.</title>
        <authorList>
            <consortium name="The Broad Institute Genomics Platform"/>
            <consortium name="The Broad Institute Genome Sequencing Center for Infectious Disease"/>
            <person name="Wu L."/>
            <person name="Ma J."/>
        </authorList>
    </citation>
    <scope>NUCLEOTIDE SEQUENCE [LARGE SCALE GENOMIC DNA]</scope>
    <source>
        <strain evidence="4">CCUG 55328</strain>
    </source>
</reference>
<organism evidence="3 4">
    <name type="scientific">Seohaeicola saemankumensis</name>
    <dbReference type="NCBI Taxonomy" id="481181"/>
    <lineage>
        <taxon>Bacteria</taxon>
        <taxon>Pseudomonadati</taxon>
        <taxon>Pseudomonadota</taxon>
        <taxon>Alphaproteobacteria</taxon>
        <taxon>Rhodobacterales</taxon>
        <taxon>Roseobacteraceae</taxon>
        <taxon>Seohaeicola</taxon>
    </lineage>
</organism>
<evidence type="ECO:0000256" key="1">
    <source>
        <dbReference type="SAM" id="MobiDB-lite"/>
    </source>
</evidence>
<keyword evidence="2" id="KW-0812">Transmembrane</keyword>
<feature type="compositionally biased region" description="Pro residues" evidence="1">
    <location>
        <begin position="64"/>
        <end position="112"/>
    </location>
</feature>
<feature type="transmembrane region" description="Helical" evidence="2">
    <location>
        <begin position="5"/>
        <end position="25"/>
    </location>
</feature>
<feature type="compositionally biased region" description="Low complexity" evidence="1">
    <location>
        <begin position="260"/>
        <end position="275"/>
    </location>
</feature>
<evidence type="ECO:0000313" key="4">
    <source>
        <dbReference type="Proteomes" id="UP001597151"/>
    </source>
</evidence>
<keyword evidence="2" id="KW-1133">Transmembrane helix</keyword>
<keyword evidence="4" id="KW-1185">Reference proteome</keyword>
<dbReference type="Proteomes" id="UP001597151">
    <property type="component" value="Unassembled WGS sequence"/>
</dbReference>